<dbReference type="RefSeq" id="WP_345595092.1">
    <property type="nucleotide sequence ID" value="NZ_BAABJG010000055.1"/>
</dbReference>
<accession>A0ABW3UF55</accession>
<dbReference type="EMBL" id="JBHTLU010000012">
    <property type="protein sequence ID" value="MFD1219528.1"/>
    <property type="molecule type" value="Genomic_DNA"/>
</dbReference>
<reference evidence="2" key="1">
    <citation type="journal article" date="2019" name="Int. J. Syst. Evol. Microbiol.">
        <title>The Global Catalogue of Microorganisms (GCM) 10K type strain sequencing project: providing services to taxonomists for standard genome sequencing and annotation.</title>
        <authorList>
            <consortium name="The Broad Institute Genomics Platform"/>
            <consortium name="The Broad Institute Genome Sequencing Center for Infectious Disease"/>
            <person name="Wu L."/>
            <person name="Ma J."/>
        </authorList>
    </citation>
    <scope>NUCLEOTIDE SEQUENCE [LARGE SCALE GENOMIC DNA]</scope>
    <source>
        <strain evidence="2">CCUG 53270</strain>
    </source>
</reference>
<sequence length="65" mass="7541">MKKKYYEVVLAGCKQYVSSFNEREAIILAQAEVIRDGLNYELVSISEITIDEFLAKKKKDLQKLK</sequence>
<protein>
    <submittedName>
        <fullName evidence="1">Uncharacterized protein</fullName>
    </submittedName>
</protein>
<dbReference type="Proteomes" id="UP001597180">
    <property type="component" value="Unassembled WGS sequence"/>
</dbReference>
<evidence type="ECO:0000313" key="2">
    <source>
        <dbReference type="Proteomes" id="UP001597180"/>
    </source>
</evidence>
<name>A0ABW3UF55_9BACL</name>
<gene>
    <name evidence="1" type="ORF">ACFQ4B_05325</name>
</gene>
<proteinExistence type="predicted"/>
<evidence type="ECO:0000313" key="1">
    <source>
        <dbReference type="EMBL" id="MFD1219528.1"/>
    </source>
</evidence>
<comment type="caution">
    <text evidence="1">The sequence shown here is derived from an EMBL/GenBank/DDBJ whole genome shotgun (WGS) entry which is preliminary data.</text>
</comment>
<keyword evidence="2" id="KW-1185">Reference proteome</keyword>
<organism evidence="1 2">
    <name type="scientific">Paenibacillus vulneris</name>
    <dbReference type="NCBI Taxonomy" id="1133364"/>
    <lineage>
        <taxon>Bacteria</taxon>
        <taxon>Bacillati</taxon>
        <taxon>Bacillota</taxon>
        <taxon>Bacilli</taxon>
        <taxon>Bacillales</taxon>
        <taxon>Paenibacillaceae</taxon>
        <taxon>Paenibacillus</taxon>
    </lineage>
</organism>